<proteinExistence type="inferred from homology"/>
<evidence type="ECO:0000313" key="6">
    <source>
        <dbReference type="EMBL" id="SVA99879.1"/>
    </source>
</evidence>
<evidence type="ECO:0000256" key="3">
    <source>
        <dbReference type="ARBA" id="ARBA00022723"/>
    </source>
</evidence>
<dbReference type="GO" id="GO:0010436">
    <property type="term" value="F:carotenoid dioxygenase activity"/>
    <property type="evidence" value="ECO:0007669"/>
    <property type="project" value="TreeGrafter"/>
</dbReference>
<keyword evidence="5" id="KW-0408">Iron</keyword>
<dbReference type="PANTHER" id="PTHR10543">
    <property type="entry name" value="BETA-CAROTENE DIOXYGENASE"/>
    <property type="match status" value="1"/>
</dbReference>
<feature type="non-terminal residue" evidence="6">
    <location>
        <position position="331"/>
    </location>
</feature>
<evidence type="ECO:0000256" key="2">
    <source>
        <dbReference type="ARBA" id="ARBA00006787"/>
    </source>
</evidence>
<dbReference type="GO" id="GO:0016121">
    <property type="term" value="P:carotene catabolic process"/>
    <property type="evidence" value="ECO:0007669"/>
    <property type="project" value="TreeGrafter"/>
</dbReference>
<dbReference type="GO" id="GO:0046872">
    <property type="term" value="F:metal ion binding"/>
    <property type="evidence" value="ECO:0007669"/>
    <property type="project" value="UniProtKB-KW"/>
</dbReference>
<dbReference type="InterPro" id="IPR004294">
    <property type="entry name" value="Carotenoid_Oase"/>
</dbReference>
<evidence type="ECO:0000256" key="1">
    <source>
        <dbReference type="ARBA" id="ARBA00001954"/>
    </source>
</evidence>
<comment type="similarity">
    <text evidence="2">Belongs to the carotenoid oxygenase family.</text>
</comment>
<dbReference type="AlphaFoldDB" id="A0A382AEQ2"/>
<dbReference type="PANTHER" id="PTHR10543:SF89">
    <property type="entry name" value="CAROTENOID 9,10(9',10')-CLEAVAGE DIOXYGENASE 1"/>
    <property type="match status" value="1"/>
</dbReference>
<organism evidence="6">
    <name type="scientific">marine metagenome</name>
    <dbReference type="NCBI Taxonomy" id="408172"/>
    <lineage>
        <taxon>unclassified sequences</taxon>
        <taxon>metagenomes</taxon>
        <taxon>ecological metagenomes</taxon>
    </lineage>
</organism>
<protein>
    <recommendedName>
        <fullName evidence="7">Dioxygenase</fullName>
    </recommendedName>
</protein>
<dbReference type="Pfam" id="PF03055">
    <property type="entry name" value="RPE65"/>
    <property type="match status" value="1"/>
</dbReference>
<evidence type="ECO:0000256" key="4">
    <source>
        <dbReference type="ARBA" id="ARBA00023002"/>
    </source>
</evidence>
<name>A0A382AEQ2_9ZZZZ</name>
<keyword evidence="4" id="KW-0560">Oxidoreductase</keyword>
<evidence type="ECO:0000256" key="5">
    <source>
        <dbReference type="ARBA" id="ARBA00023004"/>
    </source>
</evidence>
<comment type="cofactor">
    <cofactor evidence="1">
        <name>Fe(2+)</name>
        <dbReference type="ChEBI" id="CHEBI:29033"/>
    </cofactor>
</comment>
<reference evidence="6" key="1">
    <citation type="submission" date="2018-05" db="EMBL/GenBank/DDBJ databases">
        <authorList>
            <person name="Lanie J.A."/>
            <person name="Ng W.-L."/>
            <person name="Kazmierczak K.M."/>
            <person name="Andrzejewski T.M."/>
            <person name="Davidsen T.M."/>
            <person name="Wayne K.J."/>
            <person name="Tettelin H."/>
            <person name="Glass J.I."/>
            <person name="Rusch D."/>
            <person name="Podicherti R."/>
            <person name="Tsui H.-C.T."/>
            <person name="Winkler M.E."/>
        </authorList>
    </citation>
    <scope>NUCLEOTIDE SEQUENCE</scope>
</reference>
<dbReference type="EMBL" id="UINC01025035">
    <property type="protein sequence ID" value="SVA99879.1"/>
    <property type="molecule type" value="Genomic_DNA"/>
</dbReference>
<accession>A0A382AEQ2</accession>
<evidence type="ECO:0008006" key="7">
    <source>
        <dbReference type="Google" id="ProtNLM"/>
    </source>
</evidence>
<gene>
    <name evidence="6" type="ORF">METZ01_LOCUS152733</name>
</gene>
<keyword evidence="3" id="KW-0479">Metal-binding</keyword>
<sequence length="331" mass="37808">MKVHKIRTIQPTLTPKDNPYLQKAWTPNYEEFDVVDLQSKEGIPEDIEGVYLRNTENQIHEPIGRYHPFDGDGMIHSISFKGGKADYRNRFVETAGFKMEQILNQSIWAGLMERGGKSKLPGWGAQGGIKDSSSTDVVVHSGKILSTFYQCGDGYRLDPITLEQFGRESWVPIEGISAHPKIDLRTGELLFFNYSKHAPYLHYGVVDGDNNLKHYTPIPLPGPRLPHDMAFTKNYSIFNDLPLFWDGELLKQGIHATTMHDLPSRFAVIPRYGTEKDIKWFEAEPTFVLHWNNAYEDGDEIILEGYFQEEPWPANYKGAPPGLERMMAFLD</sequence>